<dbReference type="InterPro" id="IPR027417">
    <property type="entry name" value="P-loop_NTPase"/>
</dbReference>
<dbReference type="GO" id="GO:0006261">
    <property type="term" value="P:DNA-templated DNA replication"/>
    <property type="evidence" value="ECO:0007669"/>
    <property type="project" value="TreeGrafter"/>
</dbReference>
<dbReference type="PANTHER" id="PTHR34388:SF1">
    <property type="entry name" value="DNA POLYMERASE III SUBUNIT DELTA"/>
    <property type="match status" value="1"/>
</dbReference>
<dbReference type="Gene3D" id="1.10.8.60">
    <property type="match status" value="1"/>
</dbReference>
<evidence type="ECO:0000256" key="1">
    <source>
        <dbReference type="ARBA" id="ARBA00012417"/>
    </source>
</evidence>
<keyword evidence="2" id="KW-0808">Transferase</keyword>
<dbReference type="AlphaFoldDB" id="A0A1B6VHU2"/>
<organism evidence="8 9">
    <name type="scientific">Gluconobacter cerinus</name>
    <dbReference type="NCBI Taxonomy" id="38307"/>
    <lineage>
        <taxon>Bacteria</taxon>
        <taxon>Pseudomonadati</taxon>
        <taxon>Pseudomonadota</taxon>
        <taxon>Alphaproteobacteria</taxon>
        <taxon>Acetobacterales</taxon>
        <taxon>Acetobacteraceae</taxon>
        <taxon>Gluconobacter</taxon>
    </lineage>
</organism>
<dbReference type="Gene3D" id="1.20.272.10">
    <property type="match status" value="1"/>
</dbReference>
<evidence type="ECO:0000256" key="7">
    <source>
        <dbReference type="ARBA" id="ARBA00049244"/>
    </source>
</evidence>
<dbReference type="EMBL" id="LUTU01000013">
    <property type="protein sequence ID" value="OAJ66770.1"/>
    <property type="molecule type" value="Genomic_DNA"/>
</dbReference>
<accession>A0A1B6VHU2</accession>
<evidence type="ECO:0000313" key="8">
    <source>
        <dbReference type="EMBL" id="OAJ66770.1"/>
    </source>
</evidence>
<dbReference type="InterPro" id="IPR008921">
    <property type="entry name" value="DNA_pol3_clamp-load_cplx_C"/>
</dbReference>
<proteinExistence type="inferred from homology"/>
<keyword evidence="4" id="KW-0235">DNA replication</keyword>
<comment type="caution">
    <text evidence="8">The sequence shown here is derived from an EMBL/GenBank/DDBJ whole genome shotgun (WGS) entry which is preliminary data.</text>
</comment>
<evidence type="ECO:0000256" key="2">
    <source>
        <dbReference type="ARBA" id="ARBA00022679"/>
    </source>
</evidence>
<protein>
    <recommendedName>
        <fullName evidence="1">DNA-directed DNA polymerase</fullName>
        <ecNumber evidence="1">2.7.7.7</ecNumber>
    </recommendedName>
</protein>
<gene>
    <name evidence="8" type="ORF">A0123_02504</name>
</gene>
<evidence type="ECO:0000256" key="5">
    <source>
        <dbReference type="ARBA" id="ARBA00022932"/>
    </source>
</evidence>
<dbReference type="GO" id="GO:0009360">
    <property type="term" value="C:DNA polymerase III complex"/>
    <property type="evidence" value="ECO:0007669"/>
    <property type="project" value="TreeGrafter"/>
</dbReference>
<dbReference type="SUPFAM" id="SSF48019">
    <property type="entry name" value="post-AAA+ oligomerization domain-like"/>
    <property type="match status" value="1"/>
</dbReference>
<dbReference type="RefSeq" id="WP_064275069.1">
    <property type="nucleotide sequence ID" value="NZ_JBDNTQ010000073.1"/>
</dbReference>
<dbReference type="GO" id="GO:0003887">
    <property type="term" value="F:DNA-directed DNA polymerase activity"/>
    <property type="evidence" value="ECO:0007669"/>
    <property type="project" value="UniProtKB-KW"/>
</dbReference>
<dbReference type="PATRIC" id="fig|38307.3.peg.2610"/>
<name>A0A1B6VHU2_9PROT</name>
<dbReference type="GO" id="GO:0003677">
    <property type="term" value="F:DNA binding"/>
    <property type="evidence" value="ECO:0007669"/>
    <property type="project" value="InterPro"/>
</dbReference>
<evidence type="ECO:0000256" key="6">
    <source>
        <dbReference type="ARBA" id="ARBA00034754"/>
    </source>
</evidence>
<dbReference type="PANTHER" id="PTHR34388">
    <property type="entry name" value="DNA POLYMERASE III SUBUNIT DELTA"/>
    <property type="match status" value="1"/>
</dbReference>
<evidence type="ECO:0000256" key="4">
    <source>
        <dbReference type="ARBA" id="ARBA00022705"/>
    </source>
</evidence>
<dbReference type="NCBIfam" id="TIGR01128">
    <property type="entry name" value="holA"/>
    <property type="match status" value="1"/>
</dbReference>
<keyword evidence="5" id="KW-0239">DNA-directed DNA polymerase</keyword>
<reference evidence="8 9" key="1">
    <citation type="submission" date="2016-03" db="EMBL/GenBank/DDBJ databases">
        <title>Draft genome sequence of Gluconobacter cerinus strain CECT 9110.</title>
        <authorList>
            <person name="Sainz F."/>
            <person name="Mas A."/>
            <person name="Torija M.J."/>
        </authorList>
    </citation>
    <scope>NUCLEOTIDE SEQUENCE [LARGE SCALE GENOMIC DNA]</scope>
    <source>
        <strain evidence="8 9">CECT 9110</strain>
    </source>
</reference>
<dbReference type="SUPFAM" id="SSF52540">
    <property type="entry name" value="P-loop containing nucleoside triphosphate hydrolases"/>
    <property type="match status" value="1"/>
</dbReference>
<dbReference type="InterPro" id="IPR005790">
    <property type="entry name" value="DNA_polIII_delta"/>
</dbReference>
<comment type="catalytic activity">
    <reaction evidence="7">
        <text>DNA(n) + a 2'-deoxyribonucleoside 5'-triphosphate = DNA(n+1) + diphosphate</text>
        <dbReference type="Rhea" id="RHEA:22508"/>
        <dbReference type="Rhea" id="RHEA-COMP:17339"/>
        <dbReference type="Rhea" id="RHEA-COMP:17340"/>
        <dbReference type="ChEBI" id="CHEBI:33019"/>
        <dbReference type="ChEBI" id="CHEBI:61560"/>
        <dbReference type="ChEBI" id="CHEBI:173112"/>
        <dbReference type="EC" id="2.7.7.7"/>
    </reaction>
</comment>
<evidence type="ECO:0000256" key="3">
    <source>
        <dbReference type="ARBA" id="ARBA00022695"/>
    </source>
</evidence>
<evidence type="ECO:0000313" key="9">
    <source>
        <dbReference type="Proteomes" id="UP000077786"/>
    </source>
</evidence>
<comment type="similarity">
    <text evidence="6">Belongs to the DNA polymerase HolA subunit family.</text>
</comment>
<dbReference type="Gene3D" id="3.40.50.300">
    <property type="entry name" value="P-loop containing nucleotide triphosphate hydrolases"/>
    <property type="match status" value="1"/>
</dbReference>
<keyword evidence="3" id="KW-0548">Nucleotidyltransferase</keyword>
<dbReference type="Proteomes" id="UP000077786">
    <property type="component" value="Unassembled WGS sequence"/>
</dbReference>
<dbReference type="OrthoDB" id="9804983at2"/>
<sequence>MKIEARNIGRALSDAGTWRAILLHGEDTGLIRERAAQAVRLVAETLDDPFRVSQLDRETHDRLEEEGTALSLIGGRRVVWVRSGTDALTPMLTRALEVSTDTLIVIEAPGLTSRSTLRAFAERHKEIASIACYPEEGRALSQTVTDALSQAAVSIDRDALTWLMGRLGADRSGVRGEIEKLVLYAGPNGRLDLDAVQDCVGDAGGSSLEDAVFAALSGHRAEADQALERALADGANPVAVARAVLSVLTRLQKVALAVKAGQGRAEAMKALKPPIFFKRTAAFNQALDRWSVAALSRAARETQAFELACKQSGAPDLALCRRHISALCGIWKV</sequence>
<dbReference type="EC" id="2.7.7.7" evidence="1"/>